<comment type="caution">
    <text evidence="3">The sequence shown here is derived from an EMBL/GenBank/DDBJ whole genome shotgun (WGS) entry which is preliminary data.</text>
</comment>
<feature type="region of interest" description="Disordered" evidence="1">
    <location>
        <begin position="80"/>
        <end position="103"/>
    </location>
</feature>
<dbReference type="InterPro" id="IPR043904">
    <property type="entry name" value="PhoD_2-like"/>
</dbReference>
<feature type="compositionally biased region" description="Polar residues" evidence="1">
    <location>
        <begin position="190"/>
        <end position="204"/>
    </location>
</feature>
<feature type="domain" description="PhoD-like phosphatase" evidence="2">
    <location>
        <begin position="499"/>
        <end position="572"/>
    </location>
</feature>
<dbReference type="CDD" id="cd07389">
    <property type="entry name" value="MPP_PhoD"/>
    <property type="match status" value="1"/>
</dbReference>
<evidence type="ECO:0000256" key="1">
    <source>
        <dbReference type="SAM" id="MobiDB-lite"/>
    </source>
</evidence>
<reference evidence="3" key="1">
    <citation type="submission" date="2019-07" db="EMBL/GenBank/DDBJ databases">
        <title>Hyphodiscus hymeniophilus genome sequencing and assembly.</title>
        <authorList>
            <person name="Kramer G."/>
            <person name="Nodwell J."/>
        </authorList>
    </citation>
    <scope>NUCLEOTIDE SEQUENCE</scope>
    <source>
        <strain evidence="3">ATCC 34498</strain>
    </source>
</reference>
<evidence type="ECO:0000259" key="2">
    <source>
        <dbReference type="Pfam" id="PF19050"/>
    </source>
</evidence>
<feature type="region of interest" description="Disordered" evidence="1">
    <location>
        <begin position="1"/>
        <end position="48"/>
    </location>
</feature>
<dbReference type="OrthoDB" id="9999821at2759"/>
<dbReference type="GO" id="GO:0016020">
    <property type="term" value="C:membrane"/>
    <property type="evidence" value="ECO:0007669"/>
    <property type="project" value="TreeGrafter"/>
</dbReference>
<feature type="domain" description="PhoD-like phosphatase" evidence="2">
    <location>
        <begin position="278"/>
        <end position="442"/>
    </location>
</feature>
<dbReference type="EMBL" id="VNKQ01000007">
    <property type="protein sequence ID" value="KAG0649976.1"/>
    <property type="molecule type" value="Genomic_DNA"/>
</dbReference>
<dbReference type="InterPro" id="IPR018946">
    <property type="entry name" value="PhoD-like_MPP"/>
</dbReference>
<dbReference type="Gene3D" id="3.60.21.70">
    <property type="entry name" value="PhoD-like phosphatase"/>
    <property type="match status" value="1"/>
</dbReference>
<feature type="region of interest" description="Disordered" evidence="1">
    <location>
        <begin position="156"/>
        <end position="230"/>
    </location>
</feature>
<proteinExistence type="predicted"/>
<accession>A0A9P6VKN2</accession>
<gene>
    <name evidence="3" type="ORF">D0Z07_3911</name>
</gene>
<sequence length="857" mass="95264">MASHLRDNILHGENHEEEHASANRWRHQESRSYAHHASPREADERHGSNDLANFLNTSRVHPPKSSGLARAERHKPIAVASNSHNGGIQQGAGNAREQGSQDSHTVLEVKCGPLLNYRRMENETWFGSVLIVTKGGGLGGGLEPQMIWKATVKTPASGSASSAGIESSSMNLNGSNKPSGEPHRKINGVDYTNTRGPDSSAQGQDNTNATNDTANSASAYGASEPKETRVPGVKLYSDPGNTFWQFDLQIPMRNSEIQCHYSIPGLNFTHGAKTDRQSFFIPAITESMRIMFHSCNGFSVGTDEKAWSGAALWNDVMRVHQKRPFHVMLGGGDQIYNDGIRVKGPLRQWTDISNPIKRREFPFPEDLRRECDEYYVNNYINWYGTEPFASANGKIPQVNLWDDHDIIDGFGSYTDDFMKCAVFRGIGGVAHKYYLLFQHHLAPPLSTYTTGDDVAAPDPRQLENTYVLQQKTIDSSYIIGPKPGKPYVMEHSRSIYARLGARIGFFGIDARTEQQRTRHQVNYPETYDVIFSRLRQELGAAASSPSPIQHLVVLLGIPIAYPRLTWLENIFSSPIMGPLKFMNKRFGFGGGFFNHFDGSVDLLDDLDDHYTARTHKKERLYIVHQLQALAAEFSIRISILGGDVHLAAVGRFYSNPKLNVPISGDHRYMANIISSAIVNKPPPQAVANLLARRNKIHHLDQETDETLINFFDKDPGNSNKTSSSNHVTMPSRNWAMITECSETGRNTSEHAMNGHVISDDPVAMHTDTIPQVKDGHSWLHRGEVGAGTTHKAADTAAHGTDTDGSLDVMIRVEKDQHDAMGKTQAYGMTIPRLHYEGAADGRLRKRDNIQGAYNQRV</sequence>
<dbReference type="PANTHER" id="PTHR46689:SF3">
    <property type="entry name" value="PHOD-LIKE PHOSPHATASE DOMAIN-CONTAINING PROTEIN"/>
    <property type="match status" value="1"/>
</dbReference>
<dbReference type="AlphaFoldDB" id="A0A9P6VKN2"/>
<dbReference type="Pfam" id="PF19050">
    <property type="entry name" value="PhoD_2"/>
    <property type="match status" value="3"/>
</dbReference>
<dbReference type="PANTHER" id="PTHR46689">
    <property type="entry name" value="MEMBRANE PROTEIN, PUTATIVE-RELATED"/>
    <property type="match status" value="1"/>
</dbReference>
<evidence type="ECO:0000313" key="4">
    <source>
        <dbReference type="Proteomes" id="UP000785200"/>
    </source>
</evidence>
<name>A0A9P6VKN2_9HELO</name>
<feature type="domain" description="PhoD-like phosphatase" evidence="2">
    <location>
        <begin position="587"/>
        <end position="738"/>
    </location>
</feature>
<keyword evidence="4" id="KW-1185">Reference proteome</keyword>
<dbReference type="InterPro" id="IPR038607">
    <property type="entry name" value="PhoD-like_sf"/>
</dbReference>
<feature type="compositionally biased region" description="Low complexity" evidence="1">
    <location>
        <begin position="156"/>
        <end position="169"/>
    </location>
</feature>
<feature type="compositionally biased region" description="Low complexity" evidence="1">
    <location>
        <begin position="205"/>
        <end position="219"/>
    </location>
</feature>
<evidence type="ECO:0000313" key="3">
    <source>
        <dbReference type="EMBL" id="KAG0649976.1"/>
    </source>
</evidence>
<protein>
    <recommendedName>
        <fullName evidence="2">PhoD-like phosphatase domain-containing protein</fullName>
    </recommendedName>
</protein>
<organism evidence="3 4">
    <name type="scientific">Hyphodiscus hymeniophilus</name>
    <dbReference type="NCBI Taxonomy" id="353542"/>
    <lineage>
        <taxon>Eukaryota</taxon>
        <taxon>Fungi</taxon>
        <taxon>Dikarya</taxon>
        <taxon>Ascomycota</taxon>
        <taxon>Pezizomycotina</taxon>
        <taxon>Leotiomycetes</taxon>
        <taxon>Helotiales</taxon>
        <taxon>Hyphodiscaceae</taxon>
        <taxon>Hyphodiscus</taxon>
    </lineage>
</organism>
<dbReference type="Proteomes" id="UP000785200">
    <property type="component" value="Unassembled WGS sequence"/>
</dbReference>